<keyword evidence="4" id="KW-1003">Cell membrane</keyword>
<accession>A0A7W6G979</accession>
<dbReference type="PANTHER" id="PTHR42770:SF18">
    <property type="entry name" value="ARGININE_AGMATINE ANTIPORTER"/>
    <property type="match status" value="1"/>
</dbReference>
<dbReference type="Pfam" id="PF13520">
    <property type="entry name" value="AA_permease_2"/>
    <property type="match status" value="1"/>
</dbReference>
<feature type="transmembrane region" description="Helical" evidence="9">
    <location>
        <begin position="43"/>
        <end position="63"/>
    </location>
</feature>
<evidence type="ECO:0000256" key="1">
    <source>
        <dbReference type="ARBA" id="ARBA00004651"/>
    </source>
</evidence>
<feature type="transmembrane region" description="Helical" evidence="9">
    <location>
        <begin position="275"/>
        <end position="295"/>
    </location>
</feature>
<feature type="transmembrane region" description="Helical" evidence="9">
    <location>
        <begin position="389"/>
        <end position="406"/>
    </location>
</feature>
<feature type="transmembrane region" description="Helical" evidence="9">
    <location>
        <begin position="84"/>
        <end position="111"/>
    </location>
</feature>
<dbReference type="PANTHER" id="PTHR42770">
    <property type="entry name" value="AMINO ACID TRANSPORTER-RELATED"/>
    <property type="match status" value="1"/>
</dbReference>
<organism evidence="10 11">
    <name type="scientific">Rhizobium metallidurans</name>
    <dbReference type="NCBI Taxonomy" id="1265931"/>
    <lineage>
        <taxon>Bacteria</taxon>
        <taxon>Pseudomonadati</taxon>
        <taxon>Pseudomonadota</taxon>
        <taxon>Alphaproteobacteria</taxon>
        <taxon>Hyphomicrobiales</taxon>
        <taxon>Rhizobiaceae</taxon>
        <taxon>Rhizobium/Agrobacterium group</taxon>
        <taxon>Rhizobium</taxon>
    </lineage>
</organism>
<evidence type="ECO:0000256" key="9">
    <source>
        <dbReference type="SAM" id="Phobius"/>
    </source>
</evidence>
<keyword evidence="7 9" id="KW-0472">Membrane</keyword>
<dbReference type="EMBL" id="JACIDW010000001">
    <property type="protein sequence ID" value="MBB3962637.1"/>
    <property type="molecule type" value="Genomic_DNA"/>
</dbReference>
<feature type="transmembrane region" description="Helical" evidence="9">
    <location>
        <begin position="12"/>
        <end position="31"/>
    </location>
</feature>
<dbReference type="Gene3D" id="1.20.1740.10">
    <property type="entry name" value="Amino acid/polyamine transporter I"/>
    <property type="match status" value="1"/>
</dbReference>
<feature type="transmembrane region" description="Helical" evidence="9">
    <location>
        <begin position="227"/>
        <end position="249"/>
    </location>
</feature>
<feature type="transmembrane region" description="Helical" evidence="9">
    <location>
        <begin position="188"/>
        <end position="206"/>
    </location>
</feature>
<keyword evidence="6 9" id="KW-1133">Transmembrane helix</keyword>
<gene>
    <name evidence="10" type="ORF">GGQ67_000255</name>
</gene>
<evidence type="ECO:0000256" key="4">
    <source>
        <dbReference type="ARBA" id="ARBA00022475"/>
    </source>
</evidence>
<proteinExistence type="inferred from homology"/>
<dbReference type="AlphaFoldDB" id="A0A7W6G979"/>
<protein>
    <recommendedName>
        <fullName evidence="3">Arginine/agmatine antiporter</fullName>
    </recommendedName>
</protein>
<keyword evidence="5 9" id="KW-0812">Transmembrane</keyword>
<evidence type="ECO:0000313" key="11">
    <source>
        <dbReference type="Proteomes" id="UP000582090"/>
    </source>
</evidence>
<feature type="transmembrane region" description="Helical" evidence="9">
    <location>
        <begin position="123"/>
        <end position="141"/>
    </location>
</feature>
<comment type="subcellular location">
    <subcellularLocation>
        <location evidence="1">Cell membrane</location>
        <topology evidence="1">Multi-pass membrane protein</topology>
    </subcellularLocation>
</comment>
<evidence type="ECO:0000256" key="2">
    <source>
        <dbReference type="ARBA" id="ARBA00008220"/>
    </source>
</evidence>
<evidence type="ECO:0000256" key="5">
    <source>
        <dbReference type="ARBA" id="ARBA00022692"/>
    </source>
</evidence>
<reference evidence="10 11" key="1">
    <citation type="submission" date="2020-08" db="EMBL/GenBank/DDBJ databases">
        <title>Genomic Encyclopedia of Type Strains, Phase IV (KMG-IV): sequencing the most valuable type-strain genomes for metagenomic binning, comparative biology and taxonomic classification.</title>
        <authorList>
            <person name="Goeker M."/>
        </authorList>
    </citation>
    <scope>NUCLEOTIDE SEQUENCE [LARGE SCALE GENOMIC DNA]</scope>
    <source>
        <strain evidence="10 11">DSM 26575</strain>
    </source>
</reference>
<comment type="similarity">
    <text evidence="2">Belongs to the amino acid-polyamine-organocation (APC) superfamily. Basic amino acid/polyamine antiporter (APA) (TC 2.A.3.2) family.</text>
</comment>
<evidence type="ECO:0000256" key="3">
    <source>
        <dbReference type="ARBA" id="ARBA00021069"/>
    </source>
</evidence>
<dbReference type="Proteomes" id="UP000582090">
    <property type="component" value="Unassembled WGS sequence"/>
</dbReference>
<sequence length="455" mass="47487">MTTSQNGKSLGLAACTAIVVGNMVGSGFYLSPAAVAPYGNLAILVWMIMGAGAICLGLTFARLAGMVPAVGGPYAYTRLAYGDFAGFLIAWGYWISIWSSLPVIAIAFTGVMVDLFPVFGNRLTATILTLGVIWAIVLVNLRGVHAAGLFAQVTTYAKLIPFGAVAIIGLLYIDTSHFAEFNPSGQSLLQSFAALAPLTMFAYLGLESATVPAGDVRDARRTIPRSTVLGISIAAALYVLGTVVVMGVVPRAQLVNSVAPFSQAAGLMWGRGGELAISIAVVISSIGALNGWTLLMGQVPMAAARDGLFPPLFARLSTRGVPAIGMVVSATFATLLVLVQAVGSDSFAAVYRLMVGLSTMTAVVPYAFCALAGTLVASRLSNGQKTPRVTIIELIAFLFAMFTLYGSGAEPVLYGMVLLMLGIPVYVWQRRNGDIARLESVETQSGAPIRPAASL</sequence>
<feature type="transmembrane region" description="Helical" evidence="9">
    <location>
        <begin position="323"/>
        <end position="343"/>
    </location>
</feature>
<feature type="transmembrane region" description="Helical" evidence="9">
    <location>
        <begin position="153"/>
        <end position="173"/>
    </location>
</feature>
<dbReference type="PIRSF" id="PIRSF006060">
    <property type="entry name" value="AA_transporter"/>
    <property type="match status" value="1"/>
</dbReference>
<keyword evidence="11" id="KW-1185">Reference proteome</keyword>
<dbReference type="InterPro" id="IPR050367">
    <property type="entry name" value="APC_superfamily"/>
</dbReference>
<name>A0A7W6G979_9HYPH</name>
<evidence type="ECO:0000313" key="10">
    <source>
        <dbReference type="EMBL" id="MBB3962637.1"/>
    </source>
</evidence>
<comment type="function">
    <text evidence="8">Major component of the acid-resistance (AR) system allowing enteric pathogens to survive the acidic environment in the stomach. Exchanges extracellular arginine for its intracellular decarboxylation product agmatine (Agm) thereby expelling intracellular protons. Probably undergoes several conformational states in order to translocate the substrate across the membrane; keeps the substrate accessible to only 1 side of the membrane at a time by opening and closing 3 membrane-internal gates.</text>
</comment>
<feature type="transmembrane region" description="Helical" evidence="9">
    <location>
        <begin position="349"/>
        <end position="377"/>
    </location>
</feature>
<evidence type="ECO:0000256" key="8">
    <source>
        <dbReference type="ARBA" id="ARBA00045636"/>
    </source>
</evidence>
<feature type="transmembrane region" description="Helical" evidence="9">
    <location>
        <begin position="412"/>
        <end position="428"/>
    </location>
</feature>
<evidence type="ECO:0000256" key="7">
    <source>
        <dbReference type="ARBA" id="ARBA00023136"/>
    </source>
</evidence>
<dbReference type="GO" id="GO:0022857">
    <property type="term" value="F:transmembrane transporter activity"/>
    <property type="evidence" value="ECO:0007669"/>
    <property type="project" value="InterPro"/>
</dbReference>
<dbReference type="GO" id="GO:0005886">
    <property type="term" value="C:plasma membrane"/>
    <property type="evidence" value="ECO:0007669"/>
    <property type="project" value="UniProtKB-SubCell"/>
</dbReference>
<evidence type="ECO:0000256" key="6">
    <source>
        <dbReference type="ARBA" id="ARBA00022989"/>
    </source>
</evidence>
<comment type="caution">
    <text evidence="10">The sequence shown here is derived from an EMBL/GenBank/DDBJ whole genome shotgun (WGS) entry which is preliminary data.</text>
</comment>
<dbReference type="RefSeq" id="WP_183898364.1">
    <property type="nucleotide sequence ID" value="NZ_JACIDW010000001.1"/>
</dbReference>
<dbReference type="InterPro" id="IPR002293">
    <property type="entry name" value="AA/rel_permease1"/>
</dbReference>